<dbReference type="Proteomes" id="UP000521017">
    <property type="component" value="Unassembled WGS sequence"/>
</dbReference>
<dbReference type="RefSeq" id="WP_184622080.1">
    <property type="nucleotide sequence ID" value="NZ_JACHCC010000001.1"/>
</dbReference>
<comment type="caution">
    <text evidence="1">The sequence shown here is derived from an EMBL/GenBank/DDBJ whole genome shotgun (WGS) entry which is preliminary data.</text>
</comment>
<evidence type="ECO:0000313" key="2">
    <source>
        <dbReference type="Proteomes" id="UP000521017"/>
    </source>
</evidence>
<sequence>MSKVVKKEDKKVVKGDEKAVVVRVPRKLKKWNKKNFGILSFDGKDAE</sequence>
<name>A0A7X0IZK5_9SPHI</name>
<protein>
    <submittedName>
        <fullName evidence="1">Uncharacterized protein</fullName>
    </submittedName>
</protein>
<evidence type="ECO:0000313" key="1">
    <source>
        <dbReference type="EMBL" id="MBB6498195.1"/>
    </source>
</evidence>
<reference evidence="1 2" key="1">
    <citation type="submission" date="2020-08" db="EMBL/GenBank/DDBJ databases">
        <title>Genomic Encyclopedia of Type Strains, Phase IV (KMG-V): Genome sequencing to study the core and pangenomes of soil and plant-associated prokaryotes.</title>
        <authorList>
            <person name="Whitman W."/>
        </authorList>
    </citation>
    <scope>NUCLEOTIDE SEQUENCE [LARGE SCALE GENOMIC DNA]</scope>
    <source>
        <strain evidence="1 2">M2T3</strain>
    </source>
</reference>
<dbReference type="AlphaFoldDB" id="A0A7X0IZK5"/>
<accession>A0A7X0IZK5</accession>
<proteinExistence type="predicted"/>
<dbReference type="EMBL" id="JACHCC010000001">
    <property type="protein sequence ID" value="MBB6498195.1"/>
    <property type="molecule type" value="Genomic_DNA"/>
</dbReference>
<organism evidence="1 2">
    <name type="scientific">Pedobacter cryoconitis</name>
    <dbReference type="NCBI Taxonomy" id="188932"/>
    <lineage>
        <taxon>Bacteria</taxon>
        <taxon>Pseudomonadati</taxon>
        <taxon>Bacteroidota</taxon>
        <taxon>Sphingobacteriia</taxon>
        <taxon>Sphingobacteriales</taxon>
        <taxon>Sphingobacteriaceae</taxon>
        <taxon>Pedobacter</taxon>
    </lineage>
</organism>
<gene>
    <name evidence="1" type="ORF">HDF25_000319</name>
</gene>